<dbReference type="VEuPathDB" id="VectorBase:AEPI011139"/>
<dbReference type="PANTHER" id="PTHR44329">
    <property type="entry name" value="SERINE/THREONINE-PROTEIN KINASE TNNI3K-RELATED"/>
    <property type="match status" value="1"/>
</dbReference>
<dbReference type="SMART" id="SM00220">
    <property type="entry name" value="S_TKc"/>
    <property type="match status" value="1"/>
</dbReference>
<evidence type="ECO:0000313" key="4">
    <source>
        <dbReference type="Proteomes" id="UP000075885"/>
    </source>
</evidence>
<organism evidence="3 4">
    <name type="scientific">Anopheles epiroticus</name>
    <dbReference type="NCBI Taxonomy" id="199890"/>
    <lineage>
        <taxon>Eukaryota</taxon>
        <taxon>Metazoa</taxon>
        <taxon>Ecdysozoa</taxon>
        <taxon>Arthropoda</taxon>
        <taxon>Hexapoda</taxon>
        <taxon>Insecta</taxon>
        <taxon>Pterygota</taxon>
        <taxon>Neoptera</taxon>
        <taxon>Endopterygota</taxon>
        <taxon>Diptera</taxon>
        <taxon>Nematocera</taxon>
        <taxon>Culicoidea</taxon>
        <taxon>Culicidae</taxon>
        <taxon>Anophelinae</taxon>
        <taxon>Anopheles</taxon>
    </lineage>
</organism>
<dbReference type="STRING" id="199890.A0A182PW02"/>
<feature type="region of interest" description="Disordered" evidence="1">
    <location>
        <begin position="316"/>
        <end position="405"/>
    </location>
</feature>
<dbReference type="Pfam" id="PF00069">
    <property type="entry name" value="Pkinase"/>
    <property type="match status" value="1"/>
</dbReference>
<evidence type="ECO:0000259" key="2">
    <source>
        <dbReference type="PROSITE" id="PS50011"/>
    </source>
</evidence>
<feature type="region of interest" description="Disordered" evidence="1">
    <location>
        <begin position="454"/>
        <end position="482"/>
    </location>
</feature>
<dbReference type="InterPro" id="IPR051681">
    <property type="entry name" value="Ser/Thr_Kinases-Pseudokinases"/>
</dbReference>
<dbReference type="AlphaFoldDB" id="A0A182PW02"/>
<sequence>MEDDCGSENNLTQLEMTPFIRNPANCTAPYSVDKLQLSPFLGSMSSTTDLVLIRIKRQSSTSSSRSPWSIRMLSRRHECTFTFFYNVLLYNEAKIISNFNCPHIAGAVVLEGGQEQYKRHMAMEYCSNDLAYILSQRYNDELGPLEVPKAMKVVEGVLSGLDYLHTKALMMHGDLKSYNVLVQGDFENIKLCGLTQMSLKVAEDGVVLSGDELNAEDEGNTVALGLWSAPEVFEGKQAEITTKADIFSFGLVVFEMLVGYPPHTFPGVMDDTVAESDEVLNMRNPIPMDEDDGDCVMLADEAPRAKNMAAGPTVFARKRPSTPEERGERAHSGVIKKTKVVNSSGKRQDTIDLLHEEDDMPADGGHTAKEKENGTSINAKEENPSSTQQPASQTEKVTAAEEVTSTEVKVVTPVKEGSNATAKAETDGANEAIIAGIDKVVPAKMENTAAQNVATESTNASMGKDSSEEANMSDSGLVTRQPLKPIDDCTEVVMVLDSSDEEDGGGVVGRGKLRGGRAVKRHGDSYEEDSENDDFFDPDEYYEEEEGDDDCPVSDIDWELDEDDKFINYASLGTRPPIPSEIPLGPKYNRLLEIFVICTNAKPANRPSAAQLLTAIKEHADVTSTTPQSTAPEQPDKN</sequence>
<dbReference type="SUPFAM" id="SSF56112">
    <property type="entry name" value="Protein kinase-like (PK-like)"/>
    <property type="match status" value="1"/>
</dbReference>
<evidence type="ECO:0000256" key="1">
    <source>
        <dbReference type="SAM" id="MobiDB-lite"/>
    </source>
</evidence>
<protein>
    <recommendedName>
        <fullName evidence="2">Protein kinase domain-containing protein</fullName>
    </recommendedName>
</protein>
<accession>A0A182PW02</accession>
<feature type="compositionally biased region" description="Basic and acidic residues" evidence="1">
    <location>
        <begin position="321"/>
        <end position="331"/>
    </location>
</feature>
<dbReference type="InterPro" id="IPR008271">
    <property type="entry name" value="Ser/Thr_kinase_AS"/>
</dbReference>
<feature type="compositionally biased region" description="Low complexity" evidence="1">
    <location>
        <begin position="394"/>
        <end position="405"/>
    </location>
</feature>
<dbReference type="PROSITE" id="PS00108">
    <property type="entry name" value="PROTEIN_KINASE_ST"/>
    <property type="match status" value="1"/>
</dbReference>
<dbReference type="Gene3D" id="1.10.510.10">
    <property type="entry name" value="Transferase(Phosphotransferase) domain 1"/>
    <property type="match status" value="1"/>
</dbReference>
<feature type="domain" description="Protein kinase" evidence="2">
    <location>
        <begin position="35"/>
        <end position="334"/>
    </location>
</feature>
<reference evidence="3" key="2">
    <citation type="submission" date="2020-05" db="UniProtKB">
        <authorList>
            <consortium name="EnsemblMetazoa"/>
        </authorList>
    </citation>
    <scope>IDENTIFICATION</scope>
    <source>
        <strain evidence="3">Epiroticus2</strain>
    </source>
</reference>
<dbReference type="Proteomes" id="UP000075885">
    <property type="component" value="Unassembled WGS sequence"/>
</dbReference>
<proteinExistence type="predicted"/>
<dbReference type="InterPro" id="IPR011009">
    <property type="entry name" value="Kinase-like_dom_sf"/>
</dbReference>
<keyword evidence="4" id="KW-1185">Reference proteome</keyword>
<feature type="compositionally biased region" description="Basic and acidic residues" evidence="1">
    <location>
        <begin position="366"/>
        <end position="383"/>
    </location>
</feature>
<name>A0A182PW02_9DIPT</name>
<dbReference type="PROSITE" id="PS50011">
    <property type="entry name" value="PROTEIN_KINASE_DOM"/>
    <property type="match status" value="1"/>
</dbReference>
<feature type="compositionally biased region" description="Polar residues" evidence="1">
    <location>
        <begin position="469"/>
        <end position="478"/>
    </location>
</feature>
<dbReference type="EnsemblMetazoa" id="AEPI011139-RA">
    <property type="protein sequence ID" value="AEPI011139-PA"/>
    <property type="gene ID" value="AEPI011139"/>
</dbReference>
<dbReference type="InterPro" id="IPR000719">
    <property type="entry name" value="Prot_kinase_dom"/>
</dbReference>
<feature type="compositionally biased region" description="Polar residues" evidence="1">
    <location>
        <begin position="384"/>
        <end position="393"/>
    </location>
</feature>
<evidence type="ECO:0000313" key="3">
    <source>
        <dbReference type="EnsemblMetazoa" id="AEPI011139-PA"/>
    </source>
</evidence>
<dbReference type="GO" id="GO:0004674">
    <property type="term" value="F:protein serine/threonine kinase activity"/>
    <property type="evidence" value="ECO:0007669"/>
    <property type="project" value="TreeGrafter"/>
</dbReference>
<reference evidence="4" key="1">
    <citation type="submission" date="2013-03" db="EMBL/GenBank/DDBJ databases">
        <title>The Genome Sequence of Anopheles epiroticus epiroticus2.</title>
        <authorList>
            <consortium name="The Broad Institute Genomics Platform"/>
            <person name="Neafsey D.E."/>
            <person name="Howell P."/>
            <person name="Walker B."/>
            <person name="Young S.K."/>
            <person name="Zeng Q."/>
            <person name="Gargeya S."/>
            <person name="Fitzgerald M."/>
            <person name="Haas B."/>
            <person name="Abouelleil A."/>
            <person name="Allen A.W."/>
            <person name="Alvarado L."/>
            <person name="Arachchi H.M."/>
            <person name="Berlin A.M."/>
            <person name="Chapman S.B."/>
            <person name="Gainer-Dewar J."/>
            <person name="Goldberg J."/>
            <person name="Griggs A."/>
            <person name="Gujja S."/>
            <person name="Hansen M."/>
            <person name="Howarth C."/>
            <person name="Imamovic A."/>
            <person name="Ireland A."/>
            <person name="Larimer J."/>
            <person name="McCowan C."/>
            <person name="Murphy C."/>
            <person name="Pearson M."/>
            <person name="Poon T.W."/>
            <person name="Priest M."/>
            <person name="Roberts A."/>
            <person name="Saif S."/>
            <person name="Shea T."/>
            <person name="Sisk P."/>
            <person name="Sykes S."/>
            <person name="Wortman J."/>
            <person name="Nusbaum C."/>
            <person name="Birren B."/>
        </authorList>
    </citation>
    <scope>NUCLEOTIDE SEQUENCE [LARGE SCALE GENOMIC DNA]</scope>
    <source>
        <strain evidence="4">Epiroticus2</strain>
    </source>
</reference>
<dbReference type="GO" id="GO:0005524">
    <property type="term" value="F:ATP binding"/>
    <property type="evidence" value="ECO:0007669"/>
    <property type="project" value="InterPro"/>
</dbReference>